<reference evidence="1 2" key="1">
    <citation type="journal article" date="2003" name="Proc. Natl. Acad. Sci. U.S.A.">
        <title>Complete genome sequence of the marine planctomycete Pirellula sp. strain 1.</title>
        <authorList>
            <person name="Gloeckner F.O."/>
            <person name="Kube M."/>
            <person name="Bauer M."/>
            <person name="Teeling H."/>
            <person name="Lombardot T."/>
            <person name="Ludwig W."/>
            <person name="Gade D."/>
            <person name="Beck A."/>
            <person name="Borzym K."/>
            <person name="Heitmann K."/>
            <person name="Rabus R."/>
            <person name="Schlesner H."/>
            <person name="Amann R."/>
            <person name="Reinhardt R."/>
        </authorList>
    </citation>
    <scope>NUCLEOTIDE SEQUENCE [LARGE SCALE GENOMIC DNA]</scope>
    <source>
        <strain evidence="2">DSM 10527 / NCIMB 13988 / SH1</strain>
    </source>
</reference>
<proteinExistence type="predicted"/>
<dbReference type="Proteomes" id="UP000001025">
    <property type="component" value="Chromosome"/>
</dbReference>
<name>Q7UW39_RHOBA</name>
<evidence type="ECO:0000313" key="1">
    <source>
        <dbReference type="EMBL" id="CAD72530.1"/>
    </source>
</evidence>
<dbReference type="EnsemblBacteria" id="CAD72530">
    <property type="protein sequence ID" value="CAD72530"/>
    <property type="gene ID" value="RB2282"/>
</dbReference>
<dbReference type="KEGG" id="rba:RB2282"/>
<dbReference type="InParanoid" id="Q7UW39"/>
<accession>Q7UW39</accession>
<dbReference type="HOGENOM" id="CLU_214493_0_0_0"/>
<keyword evidence="2" id="KW-1185">Reference proteome</keyword>
<protein>
    <submittedName>
        <fullName evidence="1">Uncharacterized protein</fullName>
    </submittedName>
</protein>
<dbReference type="AlphaFoldDB" id="Q7UW39"/>
<sequence length="55" mass="6079">MIRFLRLLGNPRGDSLLIESYAGWQQLADGRLPNGTYFTPPQGGCEFLRASPVTP</sequence>
<organism evidence="1 2">
    <name type="scientific">Rhodopirellula baltica (strain DSM 10527 / NCIMB 13988 / SH1)</name>
    <dbReference type="NCBI Taxonomy" id="243090"/>
    <lineage>
        <taxon>Bacteria</taxon>
        <taxon>Pseudomonadati</taxon>
        <taxon>Planctomycetota</taxon>
        <taxon>Planctomycetia</taxon>
        <taxon>Pirellulales</taxon>
        <taxon>Pirellulaceae</taxon>
        <taxon>Rhodopirellula</taxon>
    </lineage>
</organism>
<evidence type="ECO:0000313" key="2">
    <source>
        <dbReference type="Proteomes" id="UP000001025"/>
    </source>
</evidence>
<dbReference type="EMBL" id="BX294136">
    <property type="protein sequence ID" value="CAD72530.1"/>
    <property type="molecule type" value="Genomic_DNA"/>
</dbReference>
<gene>
    <name evidence="1" type="ordered locus">RB2282</name>
</gene>